<name>A0A0D6B385_RHOSU</name>
<dbReference type="KEGG" id="rsu:NHU_02365"/>
<dbReference type="InterPro" id="IPR007037">
    <property type="entry name" value="SIP_rossman_dom"/>
</dbReference>
<reference evidence="3 4" key="1">
    <citation type="submission" date="2015-02" db="EMBL/GenBank/DDBJ databases">
        <title>Genome sequene of Rhodovulum sulfidophilum DSM 2351.</title>
        <authorList>
            <person name="Nagao N."/>
        </authorList>
    </citation>
    <scope>NUCLEOTIDE SEQUENCE [LARGE SCALE GENOMIC DNA]</scope>
    <source>
        <strain evidence="3 4">DSM 2351</strain>
    </source>
</reference>
<dbReference type="InterPro" id="IPR017927">
    <property type="entry name" value="FAD-bd_FR_type"/>
</dbReference>
<dbReference type="Pfam" id="PF04954">
    <property type="entry name" value="SIP"/>
    <property type="match status" value="1"/>
</dbReference>
<dbReference type="InterPro" id="IPR017938">
    <property type="entry name" value="Riboflavin_synthase-like_b-brl"/>
</dbReference>
<dbReference type="Proteomes" id="UP000064912">
    <property type="component" value="Chromosome"/>
</dbReference>
<dbReference type="EMBL" id="AP014800">
    <property type="protein sequence ID" value="BAQ69516.1"/>
    <property type="molecule type" value="Genomic_DNA"/>
</dbReference>
<dbReference type="SUPFAM" id="SSF63380">
    <property type="entry name" value="Riboflavin synthase domain-like"/>
    <property type="match status" value="1"/>
</dbReference>
<proteinExistence type="inferred from homology"/>
<dbReference type="Gene3D" id="2.40.30.10">
    <property type="entry name" value="Translation factors"/>
    <property type="match status" value="1"/>
</dbReference>
<dbReference type="Pfam" id="PF08021">
    <property type="entry name" value="FAD_binding_9"/>
    <property type="match status" value="1"/>
</dbReference>
<feature type="domain" description="FAD-binding FR-type" evidence="2">
    <location>
        <begin position="2"/>
        <end position="127"/>
    </location>
</feature>
<evidence type="ECO:0000256" key="1">
    <source>
        <dbReference type="ARBA" id="ARBA00035644"/>
    </source>
</evidence>
<dbReference type="PATRIC" id="fig|35806.4.peg.2433"/>
<sequence>MSGILPIAVKTVRDLSPSMMRLVFEIDGFERLRPTPHPDEWVSLWFPDATGALPRPLPRAFLVGPSGGRLPRARSRPYSLRRIDPVAGTVTIDIVRHEGGLAAGWAARARPGDRLLMSQPEGRFRLPAGAGRVLVFADITGLPALARIVESLPPRVRLSAEIALPCPGDRPDLPLGPGARLRSHPMGDAALLPCPAEAFVPGRDYVWIAAEAAVVAGLKRHFLGQGATARDLVAIGYWIRGRSRR</sequence>
<dbReference type="PANTHER" id="PTHR30157:SF0">
    <property type="entry name" value="NADPH-DEPENDENT FERRIC-CHELATE REDUCTASE"/>
    <property type="match status" value="1"/>
</dbReference>
<dbReference type="InterPro" id="IPR039374">
    <property type="entry name" value="SIP_fam"/>
</dbReference>
<protein>
    <recommendedName>
        <fullName evidence="2">FAD-binding FR-type domain-containing protein</fullName>
    </recommendedName>
</protein>
<accession>A0A0D6B385</accession>
<dbReference type="PROSITE" id="PS51384">
    <property type="entry name" value="FAD_FR"/>
    <property type="match status" value="1"/>
</dbReference>
<comment type="similarity">
    <text evidence="1">Belongs to the SIP oxidoreductase family.</text>
</comment>
<evidence type="ECO:0000313" key="4">
    <source>
        <dbReference type="Proteomes" id="UP000064912"/>
    </source>
</evidence>
<gene>
    <name evidence="3" type="ORF">NHU_02365</name>
</gene>
<dbReference type="InterPro" id="IPR013113">
    <property type="entry name" value="SIP_FAD-bd"/>
</dbReference>
<dbReference type="InterPro" id="IPR039261">
    <property type="entry name" value="FNR_nucleotide-bd"/>
</dbReference>
<dbReference type="GO" id="GO:0016491">
    <property type="term" value="F:oxidoreductase activity"/>
    <property type="evidence" value="ECO:0007669"/>
    <property type="project" value="InterPro"/>
</dbReference>
<evidence type="ECO:0000259" key="2">
    <source>
        <dbReference type="PROSITE" id="PS51384"/>
    </source>
</evidence>
<dbReference type="AlphaFoldDB" id="A0A0D6B385"/>
<organism evidence="3 4">
    <name type="scientific">Rhodovulum sulfidophilum</name>
    <name type="common">Rhodobacter sulfidophilus</name>
    <dbReference type="NCBI Taxonomy" id="35806"/>
    <lineage>
        <taxon>Bacteria</taxon>
        <taxon>Pseudomonadati</taxon>
        <taxon>Pseudomonadota</taxon>
        <taxon>Alphaproteobacteria</taxon>
        <taxon>Rhodobacterales</taxon>
        <taxon>Paracoccaceae</taxon>
        <taxon>Rhodovulum</taxon>
    </lineage>
</organism>
<evidence type="ECO:0000313" key="3">
    <source>
        <dbReference type="EMBL" id="BAQ69516.1"/>
    </source>
</evidence>
<dbReference type="CDD" id="cd06193">
    <property type="entry name" value="siderophore_interacting"/>
    <property type="match status" value="1"/>
</dbReference>
<dbReference type="PANTHER" id="PTHR30157">
    <property type="entry name" value="FERRIC REDUCTASE, NADPH-DEPENDENT"/>
    <property type="match status" value="1"/>
</dbReference>
<dbReference type="Gene3D" id="3.40.50.80">
    <property type="entry name" value="Nucleotide-binding domain of ferredoxin-NADP reductase (FNR) module"/>
    <property type="match status" value="1"/>
</dbReference>